<dbReference type="HOGENOM" id="CLU_2804056_0_0_5"/>
<dbReference type="EMBL" id="EQ999546">
    <property type="protein sequence ID" value="EEZ30001.1"/>
    <property type="molecule type" value="Genomic_DNA"/>
</dbReference>
<gene>
    <name evidence="1" type="ORF">BALG_00119</name>
</gene>
<reference evidence="1" key="1">
    <citation type="submission" date="2009-01" db="EMBL/GenBank/DDBJ databases">
        <title>The Genome Sequence of Brucella pinnipedialis M292/94/1.</title>
        <authorList>
            <consortium name="The Broad Institute Genome Sequencing Platform"/>
            <person name="Ward D."/>
            <person name="Young S.K."/>
            <person name="Kodira C.D."/>
            <person name="Zeng Q."/>
            <person name="Koehrsen M."/>
            <person name="Alvarado L."/>
            <person name="Berlin A."/>
            <person name="Borenstein D."/>
            <person name="Chen Z."/>
            <person name="Engels R."/>
            <person name="Freedman E."/>
            <person name="Gellesch M."/>
            <person name="Goldberg J."/>
            <person name="Griggs A."/>
            <person name="Gujja S."/>
            <person name="Heiman D."/>
            <person name="Hepburn T."/>
            <person name="Howarth C."/>
            <person name="Jen D."/>
            <person name="Larson L."/>
            <person name="Lewis B."/>
            <person name="Mehta T."/>
            <person name="Park D."/>
            <person name="Pearson M."/>
            <person name="Roberts A."/>
            <person name="Saif S."/>
            <person name="Shea T."/>
            <person name="Shenoy N."/>
            <person name="Sisk P."/>
            <person name="Stolte C."/>
            <person name="Sykes S."/>
            <person name="Walk T."/>
            <person name="White J."/>
            <person name="Yandava C."/>
            <person name="Whatmore A.M."/>
            <person name="Perrett L.L."/>
            <person name="O'Callaghan D."/>
            <person name="Nusbaum C."/>
            <person name="Galagan J."/>
            <person name="Birren B."/>
        </authorList>
    </citation>
    <scope>NUCLEOTIDE SEQUENCE [LARGE SCALE GENOMIC DNA]</scope>
    <source>
        <strain evidence="1">M292/94/1</strain>
    </source>
</reference>
<accession>A0A0E1X1H3</accession>
<name>A0A0E1X1H3_9HYPH</name>
<protein>
    <submittedName>
        <fullName evidence="1">Uncharacterized protein</fullName>
    </submittedName>
</protein>
<sequence length="67" mass="7796">MLHHYGIHYSPNCGIIPWLTTGYPVIFHEAALHNTHSCHNMANTWRAKQVRDGDIFRHHLPRANLNI</sequence>
<dbReference type="AlphaFoldDB" id="A0A0E1X1H3"/>
<organism evidence="1">
    <name type="scientific">Brucella pinnipedialis M292/94/1</name>
    <dbReference type="NCBI Taxonomy" id="520462"/>
    <lineage>
        <taxon>Bacteria</taxon>
        <taxon>Pseudomonadati</taxon>
        <taxon>Pseudomonadota</taxon>
        <taxon>Alphaproteobacteria</taxon>
        <taxon>Hyphomicrobiales</taxon>
        <taxon>Brucellaceae</taxon>
        <taxon>Brucella/Ochrobactrum group</taxon>
        <taxon>Brucella</taxon>
    </lineage>
</organism>
<proteinExistence type="predicted"/>
<evidence type="ECO:0000313" key="1">
    <source>
        <dbReference type="EMBL" id="EEZ30001.1"/>
    </source>
</evidence>
<dbReference type="Proteomes" id="UP000004659">
    <property type="component" value="Unassembled WGS sequence"/>
</dbReference>